<dbReference type="OrthoDB" id="536211at2759"/>
<dbReference type="InterPro" id="IPR001279">
    <property type="entry name" value="Metallo-B-lactamas"/>
</dbReference>
<reference evidence="2" key="2">
    <citation type="journal article" date="2023" name="IMA Fungus">
        <title>Comparative genomic study of the Penicillium genus elucidates a diverse pangenome and 15 lateral gene transfer events.</title>
        <authorList>
            <person name="Petersen C."/>
            <person name="Sorensen T."/>
            <person name="Nielsen M.R."/>
            <person name="Sondergaard T.E."/>
            <person name="Sorensen J.L."/>
            <person name="Fitzpatrick D.A."/>
            <person name="Frisvad J.C."/>
            <person name="Nielsen K.L."/>
        </authorList>
    </citation>
    <scope>NUCLEOTIDE SEQUENCE</scope>
    <source>
        <strain evidence="2">IBT 21472</strain>
    </source>
</reference>
<dbReference type="InterPro" id="IPR036866">
    <property type="entry name" value="RibonucZ/Hydroxyglut_hydro"/>
</dbReference>
<dbReference type="Pfam" id="PF00753">
    <property type="entry name" value="Lactamase_B"/>
    <property type="match status" value="1"/>
</dbReference>
<gene>
    <name evidence="2" type="ORF">N7476_009242</name>
</gene>
<dbReference type="SUPFAM" id="SSF56281">
    <property type="entry name" value="Metallo-hydrolase/oxidoreductase"/>
    <property type="match status" value="1"/>
</dbReference>
<evidence type="ECO:0000313" key="2">
    <source>
        <dbReference type="EMBL" id="KAJ5302443.1"/>
    </source>
</evidence>
<comment type="caution">
    <text evidence="2">The sequence shown here is derived from an EMBL/GenBank/DDBJ whole genome shotgun (WGS) entry which is preliminary data.</text>
</comment>
<dbReference type="EMBL" id="JAPZBO010000009">
    <property type="protein sequence ID" value="KAJ5302443.1"/>
    <property type="molecule type" value="Genomic_DNA"/>
</dbReference>
<name>A0A9W9U066_9EURO</name>
<dbReference type="Proteomes" id="UP001147746">
    <property type="component" value="Unassembled WGS sequence"/>
</dbReference>
<evidence type="ECO:0000313" key="3">
    <source>
        <dbReference type="Proteomes" id="UP001147746"/>
    </source>
</evidence>
<dbReference type="Gene3D" id="3.60.15.10">
    <property type="entry name" value="Ribonuclease Z/Hydroxyacylglutathione hydrolase-like"/>
    <property type="match status" value="1"/>
</dbReference>
<dbReference type="SMART" id="SM00849">
    <property type="entry name" value="Lactamase_B"/>
    <property type="match status" value="1"/>
</dbReference>
<reference evidence="2" key="1">
    <citation type="submission" date="2022-12" db="EMBL/GenBank/DDBJ databases">
        <authorList>
            <person name="Petersen C."/>
        </authorList>
    </citation>
    <scope>NUCLEOTIDE SEQUENCE</scope>
    <source>
        <strain evidence="2">IBT 21472</strain>
    </source>
</reference>
<dbReference type="CDD" id="cd07739">
    <property type="entry name" value="metallo-hydrolase-like_MBL-fold"/>
    <property type="match status" value="1"/>
</dbReference>
<dbReference type="PANTHER" id="PTHR42951">
    <property type="entry name" value="METALLO-BETA-LACTAMASE DOMAIN-CONTAINING"/>
    <property type="match status" value="1"/>
</dbReference>
<organism evidence="2 3">
    <name type="scientific">Penicillium atrosanguineum</name>
    <dbReference type="NCBI Taxonomy" id="1132637"/>
    <lineage>
        <taxon>Eukaryota</taxon>
        <taxon>Fungi</taxon>
        <taxon>Dikarya</taxon>
        <taxon>Ascomycota</taxon>
        <taxon>Pezizomycotina</taxon>
        <taxon>Eurotiomycetes</taxon>
        <taxon>Eurotiomycetidae</taxon>
        <taxon>Eurotiales</taxon>
        <taxon>Aspergillaceae</taxon>
        <taxon>Penicillium</taxon>
    </lineage>
</organism>
<keyword evidence="3" id="KW-1185">Reference proteome</keyword>
<sequence length="280" mass="30834">MGLNFKVFFSKRPGVNRSTPPGHDDLKWVPTTSTLIYGATDAVLVDTQLTIEAGDALADWVAASGKNLTKIYVTHGHGDHFFGNSILLKRFPNAKVVSTPEVVSRMRTESSPDRLESFWNKLFPKQIPEHFVFAEPLQQDEIGLEGERLVVIRIGHTDCDNTTALWVPSIGLVVAGDSVYGNTHPYLGESATKEARLAWIAALDTIAALQPKFVIGGHSDPQNGFAPAAINETKRYLEDFERVAQQFTTAEEIYTHMLQLHPGRLNPGSLWGGATQAVKR</sequence>
<dbReference type="AlphaFoldDB" id="A0A9W9U066"/>
<evidence type="ECO:0000259" key="1">
    <source>
        <dbReference type="SMART" id="SM00849"/>
    </source>
</evidence>
<dbReference type="PANTHER" id="PTHR42951:SF14">
    <property type="entry name" value="METALLO-BETA-LACTAMASE SUPERFAMILY PROTEIN"/>
    <property type="match status" value="1"/>
</dbReference>
<proteinExistence type="predicted"/>
<feature type="domain" description="Metallo-beta-lactamase" evidence="1">
    <location>
        <begin position="30"/>
        <end position="218"/>
    </location>
</feature>
<protein>
    <submittedName>
        <fullName evidence="2">Beta-lactamase-like protein</fullName>
    </submittedName>
</protein>
<dbReference type="InterPro" id="IPR050855">
    <property type="entry name" value="NDM-1-like"/>
</dbReference>
<accession>A0A9W9U066</accession>